<dbReference type="FunFam" id="3.40.50.720:FF:000084">
    <property type="entry name" value="Short-chain dehydrogenase reductase"/>
    <property type="match status" value="1"/>
</dbReference>
<dbReference type="PANTHER" id="PTHR42879:SF2">
    <property type="entry name" value="3-OXOACYL-[ACYL-CARRIER-PROTEIN] REDUCTASE FABG"/>
    <property type="match status" value="1"/>
</dbReference>
<keyword evidence="2" id="KW-0560">Oxidoreductase</keyword>
<dbReference type="EMBL" id="PDES01000014">
    <property type="protein sequence ID" value="RRQ82408.1"/>
    <property type="molecule type" value="Genomic_DNA"/>
</dbReference>
<dbReference type="GO" id="GO:0016491">
    <property type="term" value="F:oxidoreductase activity"/>
    <property type="evidence" value="ECO:0007669"/>
    <property type="project" value="UniProtKB-KW"/>
</dbReference>
<dbReference type="InterPro" id="IPR002347">
    <property type="entry name" value="SDR_fam"/>
</dbReference>
<keyword evidence="4" id="KW-1185">Reference proteome</keyword>
<evidence type="ECO:0000256" key="2">
    <source>
        <dbReference type="ARBA" id="ARBA00023002"/>
    </source>
</evidence>
<dbReference type="Pfam" id="PF13561">
    <property type="entry name" value="adh_short_C2"/>
    <property type="match status" value="1"/>
</dbReference>
<reference evidence="3 4" key="1">
    <citation type="submission" date="2017-10" db="EMBL/GenBank/DDBJ databases">
        <title>Draft genome of actinobacteria isolated from guarana (Paullinia cupana (Mart.) Ducke.</title>
        <authorList>
            <person name="Siqueira K.A."/>
            <person name="Liotti R.G."/>
            <person name="Mendes T.A."/>
            <person name="Soares M.A."/>
        </authorList>
    </citation>
    <scope>NUCLEOTIDE SEQUENCE [LARGE SCALE GENOMIC DNA]</scope>
    <source>
        <strain evidence="3 4">199</strain>
    </source>
</reference>
<comment type="similarity">
    <text evidence="1">Belongs to the short-chain dehydrogenases/reductases (SDR) family.</text>
</comment>
<dbReference type="Proteomes" id="UP000276379">
    <property type="component" value="Unassembled WGS sequence"/>
</dbReference>
<dbReference type="PRINTS" id="PR00081">
    <property type="entry name" value="GDHRDH"/>
</dbReference>
<dbReference type="AlphaFoldDB" id="A0A3R8QD14"/>
<dbReference type="CDD" id="cd05233">
    <property type="entry name" value="SDR_c"/>
    <property type="match status" value="1"/>
</dbReference>
<dbReference type="PRINTS" id="PR00080">
    <property type="entry name" value="SDRFAMILY"/>
</dbReference>
<dbReference type="InterPro" id="IPR050259">
    <property type="entry name" value="SDR"/>
</dbReference>
<comment type="caution">
    <text evidence="3">The sequence shown here is derived from an EMBL/GenBank/DDBJ whole genome shotgun (WGS) entry which is preliminary data.</text>
</comment>
<gene>
    <name evidence="3" type="ORF">CQW44_28815</name>
</gene>
<accession>A0A3R8QD14</accession>
<dbReference type="PANTHER" id="PTHR42879">
    <property type="entry name" value="3-OXOACYL-(ACYL-CARRIER-PROTEIN) REDUCTASE"/>
    <property type="match status" value="1"/>
</dbReference>
<protein>
    <submittedName>
        <fullName evidence="3">Short-chain dehydrogenase</fullName>
    </submittedName>
</protein>
<organism evidence="3 4">
    <name type="scientific">Streptomyces griseofuscus</name>
    <dbReference type="NCBI Taxonomy" id="146922"/>
    <lineage>
        <taxon>Bacteria</taxon>
        <taxon>Bacillati</taxon>
        <taxon>Actinomycetota</taxon>
        <taxon>Actinomycetes</taxon>
        <taxon>Kitasatosporales</taxon>
        <taxon>Streptomycetaceae</taxon>
        <taxon>Streptomyces</taxon>
    </lineage>
</organism>
<proteinExistence type="inferred from homology"/>
<name>A0A3R8QD14_9ACTN</name>
<evidence type="ECO:0000313" key="3">
    <source>
        <dbReference type="EMBL" id="RRQ82408.1"/>
    </source>
</evidence>
<dbReference type="SUPFAM" id="SSF51735">
    <property type="entry name" value="NAD(P)-binding Rossmann-fold domains"/>
    <property type="match status" value="1"/>
</dbReference>
<evidence type="ECO:0000256" key="1">
    <source>
        <dbReference type="ARBA" id="ARBA00006484"/>
    </source>
</evidence>
<evidence type="ECO:0000313" key="4">
    <source>
        <dbReference type="Proteomes" id="UP000276379"/>
    </source>
</evidence>
<dbReference type="InterPro" id="IPR036291">
    <property type="entry name" value="NAD(P)-bd_dom_sf"/>
</dbReference>
<dbReference type="RefSeq" id="WP_125214519.1">
    <property type="nucleotide sequence ID" value="NZ_PDES01000014.1"/>
</dbReference>
<sequence length="247" mass="24780">MSAQSAAPASRPPTALVTGATAGIGRAIAKRLAEDGLSVVVVGRNAERGAEAVAEIAAAGGRARFAAADLTEPDGASRLAAAVGEVDVLVNNAGVAHWAPTEEMRPADYDAMFDGNVRAPFFLVAAFAPAMAAKGSGSVISIGSMAGTLGLANAAAYGATKAALASLTQSWTAEYSARGVRFNTVAPGPVYTRPEGRELFDALGATTAMKRVADPSEVAEVVAFLASPRASYVTGATIAVDGGRTAI</sequence>
<dbReference type="Gene3D" id="3.40.50.720">
    <property type="entry name" value="NAD(P)-binding Rossmann-like Domain"/>
    <property type="match status" value="1"/>
</dbReference>